<reference evidence="1" key="1">
    <citation type="journal article" date="2020" name="bioRxiv">
        <title>A rank-normalized archaeal taxonomy based on genome phylogeny resolves widespread incomplete and uneven classifications.</title>
        <authorList>
            <person name="Rinke C."/>
            <person name="Chuvochina M."/>
            <person name="Mussig A.J."/>
            <person name="Chaumeil P.-A."/>
            <person name="Waite D.W."/>
            <person name="Whitman W.B."/>
            <person name="Parks D.H."/>
            <person name="Hugenholtz P."/>
        </authorList>
    </citation>
    <scope>NUCLEOTIDE SEQUENCE</scope>
    <source>
        <strain evidence="1">UBA8849</strain>
    </source>
</reference>
<dbReference type="AlphaFoldDB" id="A0A832WLM3"/>
<organism evidence="1 2">
    <name type="scientific">Methanocaldococcus jannaschii</name>
    <dbReference type="NCBI Taxonomy" id="2190"/>
    <lineage>
        <taxon>Archaea</taxon>
        <taxon>Methanobacteriati</taxon>
        <taxon>Methanobacteriota</taxon>
        <taxon>Methanomada group</taxon>
        <taxon>Methanococci</taxon>
        <taxon>Methanococcales</taxon>
        <taxon>Methanocaldococcaceae</taxon>
        <taxon>Methanocaldococcus</taxon>
    </lineage>
</organism>
<evidence type="ECO:0000313" key="1">
    <source>
        <dbReference type="EMBL" id="HII60096.1"/>
    </source>
</evidence>
<protein>
    <submittedName>
        <fullName evidence="1">Uncharacterized protein</fullName>
    </submittedName>
</protein>
<gene>
    <name evidence="1" type="ORF">HA335_05980</name>
</gene>
<name>A0A832WLM3_9EURY</name>
<evidence type="ECO:0000313" key="2">
    <source>
        <dbReference type="Proteomes" id="UP000645676"/>
    </source>
</evidence>
<dbReference type="EMBL" id="DUJR01000032">
    <property type="protein sequence ID" value="HII60096.1"/>
    <property type="molecule type" value="Genomic_DNA"/>
</dbReference>
<proteinExistence type="predicted"/>
<accession>A0A832WLM3</accession>
<comment type="caution">
    <text evidence="1">The sequence shown here is derived from an EMBL/GenBank/DDBJ whole genome shotgun (WGS) entry which is preliminary data.</text>
</comment>
<sequence length="45" mass="5455">MATQTITLTFEIPEFIDKNKFKKELENFIKKKILGEKFYKLMEKV</sequence>
<dbReference type="Proteomes" id="UP000645676">
    <property type="component" value="Unassembled WGS sequence"/>
</dbReference>